<comment type="subcellular location">
    <subcellularLocation>
        <location evidence="1">Membrane</location>
        <topology evidence="1">Single-pass membrane protein</topology>
    </subcellularLocation>
</comment>
<dbReference type="PANTHER" id="PTHR15549">
    <property type="entry name" value="PAIRED IMMUNOGLOBULIN-LIKE TYPE 2 RECEPTOR"/>
    <property type="match status" value="1"/>
</dbReference>
<dbReference type="GO" id="GO:0016020">
    <property type="term" value="C:membrane"/>
    <property type="evidence" value="ECO:0007669"/>
    <property type="project" value="UniProtKB-SubCell"/>
</dbReference>
<name>A0A1D9PV87_SCLS1</name>
<evidence type="ECO:0008006" key="9">
    <source>
        <dbReference type="Google" id="ProtNLM"/>
    </source>
</evidence>
<reference evidence="8" key="1">
    <citation type="journal article" date="2017" name="Genome Biol. Evol.">
        <title>The complete genome sequence of the phytopathogenic fungus Sclerotinia sclerotiorum reveals insights into the genome architecture of broad host range pathogens.</title>
        <authorList>
            <person name="Derbyshire M."/>
            <person name="Denton-Giles M."/>
            <person name="Hegedus D."/>
            <person name="Seifbarghy S."/>
            <person name="Rollins J."/>
            <person name="van Kan J."/>
            <person name="Seidl M.F."/>
            <person name="Faino L."/>
            <person name="Mbengue M."/>
            <person name="Navaud O."/>
            <person name="Raffaele S."/>
            <person name="Hammond-Kosack K."/>
            <person name="Heard S."/>
            <person name="Oliver R."/>
        </authorList>
    </citation>
    <scope>NUCLEOTIDE SEQUENCE [LARGE SCALE GENOMIC DNA]</scope>
    <source>
        <strain evidence="8">ATCC 18683 / 1980 / Ss-1</strain>
    </source>
</reference>
<feature type="compositionally biased region" description="Low complexity" evidence="5">
    <location>
        <begin position="248"/>
        <end position="276"/>
    </location>
</feature>
<organism evidence="7 8">
    <name type="scientific">Sclerotinia sclerotiorum (strain ATCC 18683 / 1980 / Ss-1)</name>
    <name type="common">White mold</name>
    <name type="synonym">Whetzelinia sclerotiorum</name>
    <dbReference type="NCBI Taxonomy" id="665079"/>
    <lineage>
        <taxon>Eukaryota</taxon>
        <taxon>Fungi</taxon>
        <taxon>Dikarya</taxon>
        <taxon>Ascomycota</taxon>
        <taxon>Pezizomycotina</taxon>
        <taxon>Leotiomycetes</taxon>
        <taxon>Helotiales</taxon>
        <taxon>Sclerotiniaceae</taxon>
        <taxon>Sclerotinia</taxon>
    </lineage>
</organism>
<keyword evidence="3 6" id="KW-1133">Transmembrane helix</keyword>
<evidence type="ECO:0000256" key="2">
    <source>
        <dbReference type="ARBA" id="ARBA00022692"/>
    </source>
</evidence>
<feature type="compositionally biased region" description="Polar residues" evidence="5">
    <location>
        <begin position="377"/>
        <end position="392"/>
    </location>
</feature>
<feature type="compositionally biased region" description="Basic and acidic residues" evidence="5">
    <location>
        <begin position="511"/>
        <end position="534"/>
    </location>
</feature>
<accession>A0A1D9PV87</accession>
<feature type="region of interest" description="Disordered" evidence="5">
    <location>
        <begin position="342"/>
        <end position="392"/>
    </location>
</feature>
<keyword evidence="4 6" id="KW-0472">Membrane</keyword>
<evidence type="ECO:0000256" key="1">
    <source>
        <dbReference type="ARBA" id="ARBA00004167"/>
    </source>
</evidence>
<dbReference type="VEuPathDB" id="FungiDB:sscle_02g012320"/>
<evidence type="ECO:0000256" key="5">
    <source>
        <dbReference type="SAM" id="MobiDB-lite"/>
    </source>
</evidence>
<dbReference type="AlphaFoldDB" id="A0A1D9PV87"/>
<sequence length="534" mass="57598">MVLGHHDERQDGHGSEIDKSFSLSPQIYTSRAVGDEGQGDSYYYPTTWPNLDRIVLLNQSYKPEYIVESQGPTDVIGLALCYTTNFMAPDPSNIFYVIPLTFDCEADPTCQIAAQSTGHANLDINLYDTNTSLSSITKPNSAFFLCFNNANSTPNFNCESYSPYFHISHNFSSHNQRREGPELLASEKASLSAFIASFTSQIMNYATPTVTISVTATTTILLPSGGKVILPSTTASNTLITTLCDPVTTSPTAPPTSTGTDAANATGTSNASNSKSSGLSLGAKIGIAFGAIILVFLLLLALLLLLRRRRKNSPPNTSHTPENLLSSSLKNNESRDLSIAEKLNLTDRTDTNTPLTSHGAITPYENDDDLPAPGSAFTANTPVPISPRRSQVSNTLRSHVGSRGISITSGISRPVSPLGGNNGEITISRENSHERLDERSIFDEEPYTDSINGVSAASAASGALGAIVAAQMRSQGDNIDGPRVYKGTLQAPFLIGLGMSAEEVAREEEEERRIDKAIAEAEEERRRVRERRER</sequence>
<dbReference type="GO" id="GO:0071944">
    <property type="term" value="C:cell periphery"/>
    <property type="evidence" value="ECO:0007669"/>
    <property type="project" value="UniProtKB-ARBA"/>
</dbReference>
<keyword evidence="2 6" id="KW-0812">Transmembrane</keyword>
<dbReference type="OrthoDB" id="3555436at2759"/>
<dbReference type="PANTHER" id="PTHR15549:SF6">
    <property type="entry name" value="MID2 DOMAIN-CONTAINING PROTEIN"/>
    <property type="match status" value="1"/>
</dbReference>
<evidence type="ECO:0000256" key="3">
    <source>
        <dbReference type="ARBA" id="ARBA00022989"/>
    </source>
</evidence>
<evidence type="ECO:0000256" key="6">
    <source>
        <dbReference type="SAM" id="Phobius"/>
    </source>
</evidence>
<feature type="region of interest" description="Disordered" evidence="5">
    <location>
        <begin position="312"/>
        <end position="331"/>
    </location>
</feature>
<feature type="region of interest" description="Disordered" evidence="5">
    <location>
        <begin position="246"/>
        <end position="276"/>
    </location>
</feature>
<dbReference type="InterPro" id="IPR051694">
    <property type="entry name" value="Immunoregulatory_rcpt-like"/>
</dbReference>
<evidence type="ECO:0000256" key="4">
    <source>
        <dbReference type="ARBA" id="ARBA00023136"/>
    </source>
</evidence>
<dbReference type="Proteomes" id="UP000177798">
    <property type="component" value="Chromosome 2"/>
</dbReference>
<dbReference type="EMBL" id="CP017815">
    <property type="protein sequence ID" value="APA06462.1"/>
    <property type="molecule type" value="Genomic_DNA"/>
</dbReference>
<feature type="region of interest" description="Disordered" evidence="5">
    <location>
        <begin position="504"/>
        <end position="534"/>
    </location>
</feature>
<evidence type="ECO:0000313" key="7">
    <source>
        <dbReference type="EMBL" id="APA06462.1"/>
    </source>
</evidence>
<proteinExistence type="predicted"/>
<feature type="transmembrane region" description="Helical" evidence="6">
    <location>
        <begin position="285"/>
        <end position="306"/>
    </location>
</feature>
<protein>
    <recommendedName>
        <fullName evidence="9">Peptidase A1 domain-containing protein</fullName>
    </recommendedName>
</protein>
<gene>
    <name evidence="7" type="ORF">sscle_02g012320</name>
</gene>
<evidence type="ECO:0000313" key="8">
    <source>
        <dbReference type="Proteomes" id="UP000177798"/>
    </source>
</evidence>